<dbReference type="Proteomes" id="UP000561726">
    <property type="component" value="Unassembled WGS sequence"/>
</dbReference>
<keyword evidence="1" id="KW-1133">Transmembrane helix</keyword>
<dbReference type="AlphaFoldDB" id="A0A099JYI1"/>
<reference evidence="2 4" key="1">
    <citation type="submission" date="2014-08" db="EMBL/GenBank/DDBJ databases">
        <authorList>
            <person name="Sisinthy S."/>
        </authorList>
    </citation>
    <scope>NUCLEOTIDE SEQUENCE [LARGE SCALE GENOMIC DNA]</scope>
    <source>
        <strain evidence="2 4">RuG17</strain>
    </source>
</reference>
<name>A0A099JYI1_9MICO</name>
<sequence>MSTESPANLATPVTTRGGRARFPAVLTAVAAGLVLVLGVMAVLAVAPKPEQTVLVQFSDPTGRVILEYCPTLPGSFEAEARTADLSGTSRTIPVRVTADTCGNPQFERGIWLYLQRSGITLGVADR</sequence>
<evidence type="ECO:0000313" key="2">
    <source>
        <dbReference type="EMBL" id="KGJ82817.1"/>
    </source>
</evidence>
<evidence type="ECO:0000256" key="1">
    <source>
        <dbReference type="SAM" id="Phobius"/>
    </source>
</evidence>
<organism evidence="2 4">
    <name type="scientific">Cryobacterium roopkundense</name>
    <dbReference type="NCBI Taxonomy" id="1001240"/>
    <lineage>
        <taxon>Bacteria</taxon>
        <taxon>Bacillati</taxon>
        <taxon>Actinomycetota</taxon>
        <taxon>Actinomycetes</taxon>
        <taxon>Micrococcales</taxon>
        <taxon>Microbacteriaceae</taxon>
        <taxon>Cryobacterium</taxon>
    </lineage>
</organism>
<protein>
    <submittedName>
        <fullName evidence="2">Uncharacterized protein</fullName>
    </submittedName>
</protein>
<keyword evidence="4" id="KW-1185">Reference proteome</keyword>
<keyword evidence="1" id="KW-0812">Transmembrane</keyword>
<reference evidence="3 5" key="2">
    <citation type="submission" date="2020-08" db="EMBL/GenBank/DDBJ databases">
        <title>Sequencing the genomes of 1000 actinobacteria strains.</title>
        <authorList>
            <person name="Klenk H.-P."/>
        </authorList>
    </citation>
    <scope>NUCLEOTIDE SEQUENCE [LARGE SCALE GENOMIC DNA]</scope>
    <source>
        <strain evidence="3 5">DSM 21065</strain>
    </source>
</reference>
<dbReference type="Proteomes" id="UP000029864">
    <property type="component" value="Unassembled WGS sequence"/>
</dbReference>
<dbReference type="RefSeq" id="WP_035834393.1">
    <property type="nucleotide sequence ID" value="NZ_JACHBQ010000001.1"/>
</dbReference>
<evidence type="ECO:0000313" key="3">
    <source>
        <dbReference type="EMBL" id="MBB5640915.1"/>
    </source>
</evidence>
<proteinExistence type="predicted"/>
<keyword evidence="1" id="KW-0472">Membrane</keyword>
<evidence type="ECO:0000313" key="5">
    <source>
        <dbReference type="Proteomes" id="UP000561726"/>
    </source>
</evidence>
<evidence type="ECO:0000313" key="4">
    <source>
        <dbReference type="Proteomes" id="UP000029864"/>
    </source>
</evidence>
<comment type="caution">
    <text evidence="2">The sequence shown here is derived from an EMBL/GenBank/DDBJ whole genome shotgun (WGS) entry which is preliminary data.</text>
</comment>
<dbReference type="EMBL" id="JPXF01000001">
    <property type="protein sequence ID" value="KGJ82817.1"/>
    <property type="molecule type" value="Genomic_DNA"/>
</dbReference>
<feature type="transmembrane region" description="Helical" evidence="1">
    <location>
        <begin position="20"/>
        <end position="46"/>
    </location>
</feature>
<accession>A0A099JYI1</accession>
<dbReference type="EMBL" id="JACHBQ010000001">
    <property type="protein sequence ID" value="MBB5640915.1"/>
    <property type="molecule type" value="Genomic_DNA"/>
</dbReference>
<gene>
    <name evidence="3" type="ORF">BJ997_001463</name>
    <name evidence="2" type="ORF">GY21_00245</name>
</gene>